<dbReference type="Gene3D" id="2.170.120.30">
    <property type="match status" value="2"/>
</dbReference>
<gene>
    <name evidence="2" type="ORF">H9L01_01665</name>
</gene>
<evidence type="ECO:0000256" key="1">
    <source>
        <dbReference type="SAM" id="Phobius"/>
    </source>
</evidence>
<dbReference type="RefSeq" id="WP_187534214.1">
    <property type="nucleotide sequence ID" value="NZ_CBCSHU010000001.1"/>
</dbReference>
<keyword evidence="1" id="KW-0812">Transmembrane</keyword>
<dbReference type="EMBL" id="CP060715">
    <property type="protein sequence ID" value="QNN61096.1"/>
    <property type="molecule type" value="Genomic_DNA"/>
</dbReference>
<dbReference type="PANTHER" id="PTHR37804:SF1">
    <property type="entry name" value="CDAA REGULATORY PROTEIN CDAR"/>
    <property type="match status" value="1"/>
</dbReference>
<keyword evidence="1" id="KW-0472">Membrane</keyword>
<keyword evidence="1" id="KW-1133">Transmembrane helix</keyword>
<proteinExistence type="predicted"/>
<evidence type="ECO:0000313" key="3">
    <source>
        <dbReference type="Proteomes" id="UP000515928"/>
    </source>
</evidence>
<dbReference type="InterPro" id="IPR012505">
    <property type="entry name" value="YbbR"/>
</dbReference>
<accession>A0A7G9RZS1</accession>
<dbReference type="KEGG" id="eio:H9L01_01665"/>
<organism evidence="2 3">
    <name type="scientific">Erysipelothrix inopinata</name>
    <dbReference type="NCBI Taxonomy" id="225084"/>
    <lineage>
        <taxon>Bacteria</taxon>
        <taxon>Bacillati</taxon>
        <taxon>Bacillota</taxon>
        <taxon>Erysipelotrichia</taxon>
        <taxon>Erysipelotrichales</taxon>
        <taxon>Erysipelotrichaceae</taxon>
        <taxon>Erysipelothrix</taxon>
    </lineage>
</organism>
<name>A0A7G9RZS1_9FIRM</name>
<dbReference type="InterPro" id="IPR053154">
    <property type="entry name" value="c-di-AMP_regulator"/>
</dbReference>
<dbReference type="Gene3D" id="2.170.120.40">
    <property type="entry name" value="YbbR-like domain"/>
    <property type="match status" value="2"/>
</dbReference>
<feature type="transmembrane region" description="Helical" evidence="1">
    <location>
        <begin position="64"/>
        <end position="82"/>
    </location>
</feature>
<dbReference type="AlphaFoldDB" id="A0A7G9RZS1"/>
<evidence type="ECO:0000313" key="2">
    <source>
        <dbReference type="EMBL" id="QNN61096.1"/>
    </source>
</evidence>
<evidence type="ECO:0008006" key="4">
    <source>
        <dbReference type="Google" id="ProtNLM"/>
    </source>
</evidence>
<dbReference type="Pfam" id="PF07949">
    <property type="entry name" value="YbbR"/>
    <property type="match status" value="3"/>
</dbReference>
<dbReference type="PANTHER" id="PTHR37804">
    <property type="entry name" value="CDAA REGULATORY PROTEIN CDAR"/>
    <property type="match status" value="1"/>
</dbReference>
<sequence>MNLKKNKKKAETPEEKLELAQVIAEKSEKITKRTEAVGESFMKLIRWLSAGFDRVLFNPKHSKLVAFGIALLLYFAFNSTGVTSTRAPQHSITIDSVPVVLNYNSEMYEVTGYEKAVTVFVNGDFSEVNAINQQSTDLKVELDLSGLTEGEHRVQYKVSGLSGRVRTVIEPASASIKIKTKEASNMALGYDFINQDKLGAQYVVGEPTYVPHRSEVSIKGSKETLEKVALVKALIDVSGRTETFTTDAMIVAYDQQGERIDTVDIIPNKVTVEVPISSPNKRVPIVPVFEGEIPNGKAISSFEMDNEAITIYAEQSVLDSIDDIKIPISAATLTEDVKMVHTISLPTKVRNANVTKVNLDIKLGDAETRTFNDIPINYAYNNNNLKAELVDVSKATTTLTVTGTKEKLDEFDVNKVYVYVNMRDLEPDKTYNEKLYIRSEDGTGANFAYYRMKLSDETFEFKTSR</sequence>
<dbReference type="Proteomes" id="UP000515928">
    <property type="component" value="Chromosome"/>
</dbReference>
<reference evidence="2 3" key="1">
    <citation type="submission" date="2020-08" db="EMBL/GenBank/DDBJ databases">
        <title>Genome sequence of Erysipelothrix inopinata DSM 15511T.</title>
        <authorList>
            <person name="Hyun D.-W."/>
            <person name="Bae J.-W."/>
        </authorList>
    </citation>
    <scope>NUCLEOTIDE SEQUENCE [LARGE SCALE GENOMIC DNA]</scope>
    <source>
        <strain evidence="2 3">DSM 15511</strain>
    </source>
</reference>
<keyword evidence="3" id="KW-1185">Reference proteome</keyword>
<protein>
    <recommendedName>
        <fullName evidence="4">YbbR-like domain-containing protein</fullName>
    </recommendedName>
</protein>